<evidence type="ECO:0000256" key="5">
    <source>
        <dbReference type="ARBA" id="ARBA00022729"/>
    </source>
</evidence>
<evidence type="ECO:0000256" key="8">
    <source>
        <dbReference type="ARBA" id="ARBA00038263"/>
    </source>
</evidence>
<feature type="chain" id="PRO_5013159526" evidence="9">
    <location>
        <begin position="31"/>
        <end position="346"/>
    </location>
</feature>
<dbReference type="InterPro" id="IPR039448">
    <property type="entry name" value="Beta_helix"/>
</dbReference>
<feature type="domain" description="Right handed beta helix" evidence="10">
    <location>
        <begin position="95"/>
        <end position="222"/>
    </location>
</feature>
<organism evidence="11 12">
    <name type="scientific">Clostridium saccharobutylicum</name>
    <dbReference type="NCBI Taxonomy" id="169679"/>
    <lineage>
        <taxon>Bacteria</taxon>
        <taxon>Bacillati</taxon>
        <taxon>Bacillota</taxon>
        <taxon>Clostridia</taxon>
        <taxon>Eubacteriales</taxon>
        <taxon>Clostridiaceae</taxon>
        <taxon>Clostridium</taxon>
    </lineage>
</organism>
<keyword evidence="4" id="KW-0479">Metal-binding</keyword>
<dbReference type="GO" id="GO:0030570">
    <property type="term" value="F:pectate lyase activity"/>
    <property type="evidence" value="ECO:0007669"/>
    <property type="project" value="UniProtKB-EC"/>
</dbReference>
<keyword evidence="3" id="KW-0964">Secreted</keyword>
<evidence type="ECO:0000256" key="2">
    <source>
        <dbReference type="ARBA" id="ARBA00004613"/>
    </source>
</evidence>
<feature type="signal peptide" evidence="9">
    <location>
        <begin position="1"/>
        <end position="30"/>
    </location>
</feature>
<comment type="caution">
    <text evidence="11">The sequence shown here is derived from an EMBL/GenBank/DDBJ whole genome shotgun (WGS) entry which is preliminary data.</text>
</comment>
<dbReference type="Proteomes" id="UP000191154">
    <property type="component" value="Unassembled WGS sequence"/>
</dbReference>
<dbReference type="RefSeq" id="WP_077864583.1">
    <property type="nucleotide sequence ID" value="NZ_LZYZ01000002.1"/>
</dbReference>
<comment type="cofactor">
    <cofactor evidence="1">
        <name>Ca(2+)</name>
        <dbReference type="ChEBI" id="CHEBI:29108"/>
    </cofactor>
</comment>
<dbReference type="PANTHER" id="PTHR40088:SF1">
    <property type="entry name" value="PECTATE LYASE PEL9"/>
    <property type="match status" value="1"/>
</dbReference>
<reference evidence="11 12" key="1">
    <citation type="submission" date="2016-05" db="EMBL/GenBank/DDBJ databases">
        <title>Microbial solvent formation.</title>
        <authorList>
            <person name="Poehlein A."/>
            <person name="Montoya Solano J.D."/>
            <person name="Flitsch S."/>
            <person name="Krabben P."/>
            <person name="Duerre P."/>
            <person name="Daniel R."/>
        </authorList>
    </citation>
    <scope>NUCLEOTIDE SEQUENCE [LARGE SCALE GENOMIC DNA]</scope>
    <source>
        <strain evidence="11 12">L1-8</strain>
    </source>
</reference>
<dbReference type="Gene3D" id="2.160.20.10">
    <property type="entry name" value="Single-stranded right-handed beta-helix, Pectin lyase-like"/>
    <property type="match status" value="1"/>
</dbReference>
<dbReference type="SMART" id="SM00710">
    <property type="entry name" value="PbH1"/>
    <property type="match status" value="5"/>
</dbReference>
<dbReference type="PANTHER" id="PTHR40088">
    <property type="entry name" value="PECTATE LYASE (EUROFUNG)"/>
    <property type="match status" value="1"/>
</dbReference>
<dbReference type="InterPro" id="IPR012334">
    <property type="entry name" value="Pectin_lyas_fold"/>
</dbReference>
<proteinExistence type="inferred from homology"/>
<name>A0A1S8NCT7_CLOSA</name>
<evidence type="ECO:0000256" key="1">
    <source>
        <dbReference type="ARBA" id="ARBA00001913"/>
    </source>
</evidence>
<dbReference type="InterPro" id="IPR052052">
    <property type="entry name" value="Polysaccharide_Lyase_9"/>
</dbReference>
<evidence type="ECO:0000313" key="12">
    <source>
        <dbReference type="Proteomes" id="UP000191154"/>
    </source>
</evidence>
<evidence type="ECO:0000256" key="9">
    <source>
        <dbReference type="SAM" id="SignalP"/>
    </source>
</evidence>
<dbReference type="EC" id="4.2.2.2" evidence="11"/>
<dbReference type="Pfam" id="PF13229">
    <property type="entry name" value="Beta_helix"/>
    <property type="match status" value="1"/>
</dbReference>
<gene>
    <name evidence="11" type="primary">pelL</name>
    <name evidence="11" type="ORF">CLOSAC_11870</name>
</gene>
<keyword evidence="5 9" id="KW-0732">Signal</keyword>
<dbReference type="InterPro" id="IPR011050">
    <property type="entry name" value="Pectin_lyase_fold/virulence"/>
</dbReference>
<evidence type="ECO:0000256" key="4">
    <source>
        <dbReference type="ARBA" id="ARBA00022723"/>
    </source>
</evidence>
<protein>
    <submittedName>
        <fullName evidence="11">Pectate lyase L</fullName>
        <ecNumber evidence="11">4.2.2.2</ecNumber>
    </submittedName>
</protein>
<comment type="subcellular location">
    <subcellularLocation>
        <location evidence="2">Secreted</location>
    </subcellularLocation>
</comment>
<evidence type="ECO:0000313" key="11">
    <source>
        <dbReference type="EMBL" id="OOM14314.1"/>
    </source>
</evidence>
<dbReference type="GO" id="GO:0005576">
    <property type="term" value="C:extracellular region"/>
    <property type="evidence" value="ECO:0007669"/>
    <property type="project" value="UniProtKB-SubCell"/>
</dbReference>
<dbReference type="GO" id="GO:0046872">
    <property type="term" value="F:metal ion binding"/>
    <property type="evidence" value="ECO:0007669"/>
    <property type="project" value="UniProtKB-KW"/>
</dbReference>
<evidence type="ECO:0000256" key="6">
    <source>
        <dbReference type="ARBA" id="ARBA00022837"/>
    </source>
</evidence>
<keyword evidence="7 11" id="KW-0456">Lyase</keyword>
<evidence type="ECO:0000259" key="10">
    <source>
        <dbReference type="Pfam" id="PF13229"/>
    </source>
</evidence>
<dbReference type="InterPro" id="IPR006626">
    <property type="entry name" value="PbH1"/>
</dbReference>
<keyword evidence="6" id="KW-0106">Calcium</keyword>
<evidence type="ECO:0000256" key="7">
    <source>
        <dbReference type="ARBA" id="ARBA00023239"/>
    </source>
</evidence>
<dbReference type="EMBL" id="LZYZ01000002">
    <property type="protein sequence ID" value="OOM14314.1"/>
    <property type="molecule type" value="Genomic_DNA"/>
</dbReference>
<dbReference type="SUPFAM" id="SSF51126">
    <property type="entry name" value="Pectin lyase-like"/>
    <property type="match status" value="1"/>
</dbReference>
<evidence type="ECO:0000256" key="3">
    <source>
        <dbReference type="ARBA" id="ARBA00022525"/>
    </source>
</evidence>
<accession>A0A1S8NCT7</accession>
<sequence>MKNIKKLCLIAALGVIATGGSLLPNSAVYAATTINVSANGTSLESAIAKAKSGDIINITGTVTSGTVKVPSGITITGKSGAGKVNFSKTGTTGKGFIVNGTGSTITDLEVYNAGDNGIYMEGSKNNLTNLNVHNNNDAGVQLSNGAANNTLKLVYSHNNCDQYKADQSKLGENADGFAIKLHSGEGNKLIQCTSEGNSDDGYDLYAAHGAVYFDHCKAINNGSFKTASGKIIKGDGNGFKLGGVDNKTPGVKAHLDPLNHQLIGCTASGNLGAGFDRNNQNGVVTMKGCTAINNALGNYSWPLTGTPSALGYKVTFGKAIIDNCTSSGGGKNNLSGATVTNSPTVK</sequence>
<dbReference type="AlphaFoldDB" id="A0A1S8NCT7"/>
<comment type="similarity">
    <text evidence="8">Belongs to the polysaccharide lyase 9 family.</text>
</comment>